<proteinExistence type="predicted"/>
<keyword evidence="3" id="KW-1185">Reference proteome</keyword>
<reference evidence="3" key="1">
    <citation type="journal article" date="2019" name="Int. J. Syst. Evol. Microbiol.">
        <title>The Global Catalogue of Microorganisms (GCM) 10K type strain sequencing project: providing services to taxonomists for standard genome sequencing and annotation.</title>
        <authorList>
            <consortium name="The Broad Institute Genomics Platform"/>
            <consortium name="The Broad Institute Genome Sequencing Center for Infectious Disease"/>
            <person name="Wu L."/>
            <person name="Ma J."/>
        </authorList>
    </citation>
    <scope>NUCLEOTIDE SEQUENCE [LARGE SCALE GENOMIC DNA]</scope>
    <source>
        <strain evidence="3">JCM 14319</strain>
    </source>
</reference>
<accession>A0ABP4X9F3</accession>
<comment type="caution">
    <text evidence="2">The sequence shown here is derived from an EMBL/GenBank/DDBJ whole genome shotgun (WGS) entry which is preliminary data.</text>
</comment>
<sequence>MRALSAKIVRALSRLREETLCTASASCQESALTESPNDVRDTAPNDIRDTHPSGVRDTVRMSLPARVEAGTRPESTDVSRGWVLS</sequence>
<name>A0ABP4X9F3_9MICO</name>
<dbReference type="EMBL" id="BAAANH010000007">
    <property type="protein sequence ID" value="GAA1768687.1"/>
    <property type="molecule type" value="Genomic_DNA"/>
</dbReference>
<feature type="region of interest" description="Disordered" evidence="1">
    <location>
        <begin position="32"/>
        <end position="85"/>
    </location>
</feature>
<dbReference type="Proteomes" id="UP001500506">
    <property type="component" value="Unassembled WGS sequence"/>
</dbReference>
<evidence type="ECO:0000313" key="2">
    <source>
        <dbReference type="EMBL" id="GAA1768687.1"/>
    </source>
</evidence>
<organism evidence="2 3">
    <name type="scientific">Agromyces humatus</name>
    <dbReference type="NCBI Taxonomy" id="279573"/>
    <lineage>
        <taxon>Bacteria</taxon>
        <taxon>Bacillati</taxon>
        <taxon>Actinomycetota</taxon>
        <taxon>Actinomycetes</taxon>
        <taxon>Micrococcales</taxon>
        <taxon>Microbacteriaceae</taxon>
        <taxon>Agromyces</taxon>
    </lineage>
</organism>
<gene>
    <name evidence="2" type="ORF">GCM10009747_32050</name>
</gene>
<feature type="compositionally biased region" description="Basic and acidic residues" evidence="1">
    <location>
        <begin position="37"/>
        <end position="51"/>
    </location>
</feature>
<evidence type="ECO:0000313" key="3">
    <source>
        <dbReference type="Proteomes" id="UP001500506"/>
    </source>
</evidence>
<evidence type="ECO:0000256" key="1">
    <source>
        <dbReference type="SAM" id="MobiDB-lite"/>
    </source>
</evidence>
<protein>
    <submittedName>
        <fullName evidence="2">Uncharacterized protein</fullName>
    </submittedName>
</protein>